<evidence type="ECO:0000259" key="1">
    <source>
        <dbReference type="Pfam" id="PF00144"/>
    </source>
</evidence>
<protein>
    <submittedName>
        <fullName evidence="2">Beta-lactamase family protein</fullName>
    </submittedName>
</protein>
<comment type="caution">
    <text evidence="2">The sequence shown here is derived from an EMBL/GenBank/DDBJ whole genome shotgun (WGS) entry which is preliminary data.</text>
</comment>
<organism evidence="2 3">
    <name type="scientific">Nonomuraea montanisoli</name>
    <dbReference type="NCBI Taxonomy" id="2741721"/>
    <lineage>
        <taxon>Bacteria</taxon>
        <taxon>Bacillati</taxon>
        <taxon>Actinomycetota</taxon>
        <taxon>Actinomycetes</taxon>
        <taxon>Streptosporangiales</taxon>
        <taxon>Streptosporangiaceae</taxon>
        <taxon>Nonomuraea</taxon>
    </lineage>
</organism>
<reference evidence="2 3" key="1">
    <citation type="submission" date="2020-06" db="EMBL/GenBank/DDBJ databases">
        <title>Nonomuraea sp. SMC257, a novel actinomycete isolated from soil.</title>
        <authorList>
            <person name="Chanama M."/>
        </authorList>
    </citation>
    <scope>NUCLEOTIDE SEQUENCE [LARGE SCALE GENOMIC DNA]</scope>
    <source>
        <strain evidence="2 3">SMC257</strain>
    </source>
</reference>
<dbReference type="InterPro" id="IPR012338">
    <property type="entry name" value="Beta-lactam/transpept-like"/>
</dbReference>
<dbReference type="RefSeq" id="WP_175592082.1">
    <property type="nucleotide sequence ID" value="NZ_JABWGN010000009.1"/>
</dbReference>
<dbReference type="Proteomes" id="UP000586042">
    <property type="component" value="Unassembled WGS sequence"/>
</dbReference>
<dbReference type="AlphaFoldDB" id="A0A7Y6M5K0"/>
<name>A0A7Y6M5K0_9ACTN</name>
<proteinExistence type="predicted"/>
<evidence type="ECO:0000313" key="3">
    <source>
        <dbReference type="Proteomes" id="UP000586042"/>
    </source>
</evidence>
<dbReference type="PANTHER" id="PTHR46825:SF9">
    <property type="entry name" value="BETA-LACTAMASE-RELATED DOMAIN-CONTAINING PROTEIN"/>
    <property type="match status" value="1"/>
</dbReference>
<feature type="domain" description="Beta-lactamase-related" evidence="1">
    <location>
        <begin position="18"/>
        <end position="331"/>
    </location>
</feature>
<gene>
    <name evidence="2" type="ORF">HTZ77_24945</name>
</gene>
<dbReference type="SUPFAM" id="SSF56601">
    <property type="entry name" value="beta-lactamase/transpeptidase-like"/>
    <property type="match status" value="1"/>
</dbReference>
<dbReference type="InterPro" id="IPR050491">
    <property type="entry name" value="AmpC-like"/>
</dbReference>
<dbReference type="EMBL" id="JABWGN010000009">
    <property type="protein sequence ID" value="NUW34655.1"/>
    <property type="molecule type" value="Genomic_DNA"/>
</dbReference>
<dbReference type="Pfam" id="PF00144">
    <property type="entry name" value="Beta-lactamase"/>
    <property type="match status" value="1"/>
</dbReference>
<dbReference type="InterPro" id="IPR001466">
    <property type="entry name" value="Beta-lactam-related"/>
</dbReference>
<evidence type="ECO:0000313" key="2">
    <source>
        <dbReference type="EMBL" id="NUW34655.1"/>
    </source>
</evidence>
<sequence length="521" mass="54269">MDFEQVERALDALPGLRPDGPGLAVGVYADGKALHTAVRGVATVEFGVPIDSRTRFDIASISKQFTAACLLLLERDGRLSLSDDIREHVPELRLGVPVTIDQCLRHTGGLPEWYGLQAVTGVPFHLMDEERLLKVLAGVRRTAFEPGTRFSYSNTGYVLAAVVVRRVTGRSVAAFARERLFGPLGMDDTVFRDDASVPLPRMAYGYDGAGARADTQESAVGDGGLVTGVADLAPWFGFLADGRVLGADVRAALLEPTVLAGGAVLRYARGICHLAAGDLGDLGGYGHAGGMHGYVGNLLHLPEPGLGVAVLTNHSGLDPVGLSIRLARALAGREPAHRPAPAGRAGGEAARTALLGHWHDAETDATLTLDPAADGGIAMTGPFDAVLALGDDGRWRGQAGSAEVWLAPEGGRLLLGHAGSIRWPHAYEPCDPPGEGPVPRGAWLNDETGVLAVLDEGVLRVGLTFQATVTPAPAGTWRAGPFTLRLGADGDLLLSGFGLLGLRFAAQPEGTAPVGVPSGLV</sequence>
<dbReference type="PANTHER" id="PTHR46825">
    <property type="entry name" value="D-ALANYL-D-ALANINE-CARBOXYPEPTIDASE/ENDOPEPTIDASE AMPH"/>
    <property type="match status" value="1"/>
</dbReference>
<accession>A0A7Y6M5K0</accession>
<dbReference type="Gene3D" id="3.40.710.10">
    <property type="entry name" value="DD-peptidase/beta-lactamase superfamily"/>
    <property type="match status" value="1"/>
</dbReference>
<keyword evidence="3" id="KW-1185">Reference proteome</keyword>